<keyword evidence="3" id="KW-0732">Signal</keyword>
<evidence type="ECO:0000313" key="4">
    <source>
        <dbReference type="EMBL" id="CDW89768.1"/>
    </source>
</evidence>
<dbReference type="SUPFAM" id="SSF49899">
    <property type="entry name" value="Concanavalin A-like lectins/glucanases"/>
    <property type="match status" value="2"/>
</dbReference>
<protein>
    <submittedName>
        <fullName evidence="4">Uncharacterized protein</fullName>
    </submittedName>
</protein>
<dbReference type="Gene3D" id="2.60.120.200">
    <property type="match status" value="2"/>
</dbReference>
<evidence type="ECO:0000313" key="5">
    <source>
        <dbReference type="Proteomes" id="UP000039865"/>
    </source>
</evidence>
<dbReference type="InterPro" id="IPR013320">
    <property type="entry name" value="ConA-like_dom_sf"/>
</dbReference>
<dbReference type="Proteomes" id="UP000039865">
    <property type="component" value="Unassembled WGS sequence"/>
</dbReference>
<feature type="chain" id="PRO_5001729864" evidence="3">
    <location>
        <begin position="35"/>
        <end position="2948"/>
    </location>
</feature>
<organism evidence="4 5">
    <name type="scientific">Stylonychia lemnae</name>
    <name type="common">Ciliate</name>
    <dbReference type="NCBI Taxonomy" id="5949"/>
    <lineage>
        <taxon>Eukaryota</taxon>
        <taxon>Sar</taxon>
        <taxon>Alveolata</taxon>
        <taxon>Ciliophora</taxon>
        <taxon>Intramacronucleata</taxon>
        <taxon>Spirotrichea</taxon>
        <taxon>Stichotrichia</taxon>
        <taxon>Sporadotrichida</taxon>
        <taxon>Oxytrichidae</taxon>
        <taxon>Stylonychinae</taxon>
        <taxon>Stylonychia</taxon>
    </lineage>
</organism>
<keyword evidence="2" id="KW-0812">Transmembrane</keyword>
<keyword evidence="5" id="KW-1185">Reference proteome</keyword>
<dbReference type="EMBL" id="CCKQ01017862">
    <property type="protein sequence ID" value="CDW89768.1"/>
    <property type="molecule type" value="Genomic_DNA"/>
</dbReference>
<feature type="transmembrane region" description="Helical" evidence="2">
    <location>
        <begin position="2527"/>
        <end position="2544"/>
    </location>
</feature>
<feature type="signal peptide" evidence="3">
    <location>
        <begin position="1"/>
        <end position="34"/>
    </location>
</feature>
<reference evidence="4 5" key="1">
    <citation type="submission" date="2014-06" db="EMBL/GenBank/DDBJ databases">
        <authorList>
            <person name="Swart Estienne"/>
        </authorList>
    </citation>
    <scope>NUCLEOTIDE SEQUENCE [LARGE SCALE GENOMIC DNA]</scope>
    <source>
        <strain evidence="4 5">130c</strain>
    </source>
</reference>
<proteinExistence type="predicted"/>
<dbReference type="InParanoid" id="A0A078B872"/>
<accession>A0A078B872</accession>
<keyword evidence="2" id="KW-0472">Membrane</keyword>
<keyword evidence="2" id="KW-1133">Transmembrane helix</keyword>
<feature type="transmembrane region" description="Helical" evidence="2">
    <location>
        <begin position="2426"/>
        <end position="2449"/>
    </location>
</feature>
<evidence type="ECO:0000256" key="1">
    <source>
        <dbReference type="SAM" id="MobiDB-lite"/>
    </source>
</evidence>
<evidence type="ECO:0000256" key="3">
    <source>
        <dbReference type="SAM" id="SignalP"/>
    </source>
</evidence>
<name>A0A078B872_STYLE</name>
<feature type="transmembrane region" description="Helical" evidence="2">
    <location>
        <begin position="2493"/>
        <end position="2515"/>
    </location>
</feature>
<sequence>MHTSFKNHHTFNFRYKQVYFMLCFLSLLVTNTYGQGSCTDSKSTPYSGYLDTRLFYGSFKRDLNSSITIRNPYSGQLNLTQATVMFWAKLPALSNDTTLQRGRFFECNNTFSGRLDNNSLQLNVSQNFNFTNGTVNSTVIRQTLNVRQFNSSLAGLLEWNHYSFSFRDRRMRIHFNGLQISEVLMNYTTINTTRNTDICVIGNSINHTDPLHAFMRYFAMLSSGLASNTSLELRMRSVFLPSESVVLVYFKFDKYFNRQETYINNSTRQIRIQNFTIENSIEPESVCYCTQNTPSTFLRLNQSFLLDEIQLPKLNDTFQRILTNGFTFQIWLFPLNVSSTLKNMSIYTFVVTMNQSILFVDGVEVQRINANLTGFIAYIDEPSVNIKLGENLDSLVYKVALLINPQEVPDNISAQILNSYANHTQNQISQISANFTYILNLQLTRDQLIHDRSFASDSRLVTFDQVRGAYFVQSYQVDDLNYTVNITSINIFSAFKFEQNNMLCTSQTPNSVQALWDGYACKSQSYSPMFQVLKPPVNSLSDQANTEQSSNQQQQQQLLNPYLSTQISGNFSQMTIDLWFKLNYQNISSILYQDQTIIGMYPNKSTSNLSSDKSFKVYMNIQDSYDESMNLTSSNYKVICENSVFFDSQKFQIQIQNAQIIANNTWIHLAENIDATQLQTSGQLIAYSLALKNEESNNAQYPKSQISDVQSFDIFIGSDIQNMEQFGGLIRELRIFNSSLNFNQVRSLRFQKLPVTYQNKLVTQYSFENGYQDMIFNSATPNTQANINQLAHYYVDAKKYVWQNESQLIICGQGYLFNGQCCSLVAFLPQLSFKENNETVFVNSTLGKESFYDATSNFTWRLVSVIPNNTFYQNILNSTLVLQRTNQNLVFNKSAIYRNSTFVVEVQIQNIFQNQVAVQRIGITIQCPLVRMNYTQNPIIHPWGYVRKLAVQALLLNDCYNNSLTVKQILWANSTTGSLGNPFTLSTDKMIVTYSNETRVRNNSDMWLNLSVQFSNNQFVNDTRIVRFLSQPVVLSVNPEQFYLLNGQPLSFNVSQTQFLVNTVNRTQQGYQINCTNRFNFKNSTRSCSIDQNTGLFGLSNIDLVDPIIAYLDYPFNISAGISGTSLLAQKQISAKWYNLGQGTDNCPGVEVVDYFNVSKNNLTTQLHTPKVILDCLLDDQVTQKRYSRVNVTNEFDQPTLDLYKVIYNLTLGVSNFNQTFELLNDNYTFRFRNNNTIIQRIRVGDLIPINMTMHILDLGSENKTIIKYTKILNVNVLFSDLVVISNITSDKNGYIAFDQELIIDASLSYDPAFNISATQTNTSMLTYLYYCNNQPCPLNANQMNKGVLRLTIVDAIKLGYYYNTPYNFSIAINNPLIFRQALMYANYTVRFSPPNKIGTHTCPRIFYYRQNTTNTTIRQTNYTFNTLNVTDQEIKVGYENCDTLAYTPQLMIIDFPAKQLYSAYSKQLSSRAFNQSIFQLQSQLLLNNIELLESQIVKSTLFFNYTLNRLQKIGYSTTEFQINRTFSRLIPKTIPNSADNKVQISFEDPIAIDSSQSYDPDQPYIQKNYQDFTIVRNCSQNIQQLCNQLDQIKTFELNKNLRKQYNIQAVGSTFWISLRLVAQNRTSQVENITYEVIKQDYLKCLTVKDLYSNIVINRDEMKMPITISPTAQSSCSYVFIIDKLEWSTNYSSQFWNSNKFFNYEAVISKAQMLLLPQDQTILLRVRAKYMVLENKIDTFYSLPFNYSIRIQLPEIKAQIDVNDQINTSDETSIITASLLNVPSNVSTRGMTCKFQCKFRKENSQECGSRDLCQFDYMPILKNFIINNSFAYSQYLIIVDISLDNTIYTTKKVVSIRSSEIAPKCSIEIKKNRDIEIDKQTIFSASCSNYNVSALQYFWYLDAFDGGSVMNDIQSQSIKLKENALLNLQGLDPILQVKTELTKLTAHDCLSSYMLSIPSNDNIVLGSLNVDAKNVVFRRQIQKVEFKNYTDQMGGDLLFTLKYQTKAQKNYTLISKTSMKELYVIIPECQYLYLNVYDNKGSLKIQSFDMSFGKSLATSQLQFVEFYNDLQMSMDLDINQQSSFLGKTPEIFMNMVEQSIYLFIECYDQLDSEMIHYYELDIYQKLKDLVQLSNIYNGISDSKINTLVTMVRALDLLINDKSQAFLTLKSSNIYQFLTQNIDLEMLSLSKNENQEVNMQFYSILQSIKPYLNMTASQWVDFNQTISDSYSFINQNLMNGEVLILDSQNTTVKKIIKQELAQNEIEFSAFGVEIQINQNDLNDIDAPEMLISIQTKDDSLFQQYSNPNNTRISTIYDISLTDMSANKLVVQNKSLVIAFNNIDTKSHKNIKCAYFDEDAMQWQLDSQGELVTQVVEQENQVYCQTNHLTVFTVFNVTIDSGPINIPNDPNKPSQDGKNKDSKANEQVIISLIQIAIILAAFIILTISAKFEHQKTLIFRQNDYSQLQKRLSLKVIFTNFASILVLLKSERVNCFARFLIFINYLLVISFWTLVNLAVYRNHRTLGDEIFVIITNICIITFLSPITRQILVYKFYEFIPIKQFSSIPQQQDKSLIKPQQNINHTGNNRPQIKIDEDLNQINLKLDNQIPASTSSNLKKSNNNKGYQSQQLHTSSNLIMNLSDSPIGAVDAEKINRGDELTTSKLKDKTAAVTIEDDRTQGNQYRSQRYKPSGLINMDETEQNLKQPEFEIDFENESNCFDKLGNPLQSKSRRSSLIAIDLISSEEGDQPLGFSDRNIMQLALNFNAHSMSKQKQDKISDNEEDEEDEYEEDEQEFQFEGGSDEENNGPSLSGNRLHNQDAGSRSHKYQMNDGNANNVISNGYQENKFQGYEEKIIVKQVQIALVQIVSLLVLIALNAYLFYNVNIAEENSVVKSYIAVIIVSVIAQFVIIDFLISFIASYYIKKVALKDLSQCQSIIVFTFITVNRIRAL</sequence>
<evidence type="ECO:0000256" key="2">
    <source>
        <dbReference type="SAM" id="Phobius"/>
    </source>
</evidence>
<feature type="transmembrane region" description="Helical" evidence="2">
    <location>
        <begin position="2893"/>
        <end position="2920"/>
    </location>
</feature>
<feature type="compositionally biased region" description="Acidic residues" evidence="1">
    <location>
        <begin position="2778"/>
        <end position="2803"/>
    </location>
</feature>
<dbReference type="OrthoDB" id="10684669at2759"/>
<feature type="compositionally biased region" description="Polar residues" evidence="1">
    <location>
        <begin position="2804"/>
        <end position="2819"/>
    </location>
</feature>
<feature type="transmembrane region" description="Helical" evidence="2">
    <location>
        <begin position="2860"/>
        <end position="2881"/>
    </location>
</feature>
<gene>
    <name evidence="4" type="primary">Contig3784.g4056</name>
    <name evidence="4" type="ORF">STYLEM_18906</name>
</gene>
<feature type="region of interest" description="Disordered" evidence="1">
    <location>
        <begin position="2766"/>
        <end position="2828"/>
    </location>
</feature>